<evidence type="ECO:0000256" key="1">
    <source>
        <dbReference type="SAM" id="MobiDB-lite"/>
    </source>
</evidence>
<feature type="compositionally biased region" description="Polar residues" evidence="1">
    <location>
        <begin position="1"/>
        <end position="11"/>
    </location>
</feature>
<reference evidence="3" key="1">
    <citation type="submission" date="2025-08" db="UniProtKB">
        <authorList>
            <consortium name="RefSeq"/>
        </authorList>
    </citation>
    <scope>IDENTIFICATION</scope>
</reference>
<sequence length="386" mass="44176">MTGFLVSSQSRIEPKTTEKKPSGREYRKEEKRSEREEMARNSGVLIRQLLGNRNNPCAAGRLHHLHQKPIQNLTSVPNTTPSSPHTIDIRSASKPFSNYSIHTPNLQYLQQRRFLSSSSLSESDSDSKHLLSGPSNLFVIQCVAVHTEAVNNVKDARLSAVFYYTAPGCRATRKWITPILDELCEQFQHIKMYKVYMDKNGPKCPLAFFRDPHGRNGPAFPVDLRGVYDEVKIAGSRLDKLGIYKTPMLHCYLKGERVDEVSGASIKHLKKRLENVYNPSGMKKRKRQGKKDENNGGFVAVLPSLVPETSFPVMAELGQVIFDFDDEEEMTDDADKMPFDEEKRARDKMWWFAKGLFSSKKKREMFCKLKDPEAKRKWIKSEMAKE</sequence>
<dbReference type="Proteomes" id="UP000515124">
    <property type="component" value="Unplaced"/>
</dbReference>
<name>A0A6P5TF50_PRUAV</name>
<accession>A0A6P5TF50</accession>
<dbReference type="InterPro" id="IPR036249">
    <property type="entry name" value="Thioredoxin-like_sf"/>
</dbReference>
<dbReference type="GeneID" id="110766673"/>
<feature type="compositionally biased region" description="Basic and acidic residues" evidence="1">
    <location>
        <begin position="12"/>
        <end position="39"/>
    </location>
</feature>
<dbReference type="RefSeq" id="XP_021825727.1">
    <property type="nucleotide sequence ID" value="XM_021970035.1"/>
</dbReference>
<dbReference type="KEGG" id="pavi:110766673"/>
<keyword evidence="2" id="KW-1185">Reference proteome</keyword>
<dbReference type="CDD" id="cd02947">
    <property type="entry name" value="TRX_family"/>
    <property type="match status" value="1"/>
</dbReference>
<gene>
    <name evidence="3" type="primary">LOC110766673</name>
</gene>
<evidence type="ECO:0000313" key="3">
    <source>
        <dbReference type="RefSeq" id="XP_021825727.1"/>
    </source>
</evidence>
<evidence type="ECO:0000313" key="2">
    <source>
        <dbReference type="Proteomes" id="UP000515124"/>
    </source>
</evidence>
<dbReference type="SUPFAM" id="SSF52833">
    <property type="entry name" value="Thioredoxin-like"/>
    <property type="match status" value="1"/>
</dbReference>
<proteinExistence type="predicted"/>
<dbReference type="Gene3D" id="3.40.30.10">
    <property type="entry name" value="Glutaredoxin"/>
    <property type="match status" value="1"/>
</dbReference>
<dbReference type="AlphaFoldDB" id="A0A6P5TF50"/>
<feature type="region of interest" description="Disordered" evidence="1">
    <location>
        <begin position="1"/>
        <end position="40"/>
    </location>
</feature>
<protein>
    <submittedName>
        <fullName evidence="3">Uncharacterized protein LOC110766673 isoform X1</fullName>
    </submittedName>
</protein>
<organism evidence="2 3">
    <name type="scientific">Prunus avium</name>
    <name type="common">Cherry</name>
    <name type="synonym">Cerasus avium</name>
    <dbReference type="NCBI Taxonomy" id="42229"/>
    <lineage>
        <taxon>Eukaryota</taxon>
        <taxon>Viridiplantae</taxon>
        <taxon>Streptophyta</taxon>
        <taxon>Embryophyta</taxon>
        <taxon>Tracheophyta</taxon>
        <taxon>Spermatophyta</taxon>
        <taxon>Magnoliopsida</taxon>
        <taxon>eudicotyledons</taxon>
        <taxon>Gunneridae</taxon>
        <taxon>Pentapetalae</taxon>
        <taxon>rosids</taxon>
        <taxon>fabids</taxon>
        <taxon>Rosales</taxon>
        <taxon>Rosaceae</taxon>
        <taxon>Amygdaloideae</taxon>
        <taxon>Amygdaleae</taxon>
        <taxon>Prunus</taxon>
    </lineage>
</organism>